<reference evidence="1 2" key="1">
    <citation type="journal article" date="2019" name="Sci. Rep.">
        <title>Orb-weaving spider Araneus ventricosus genome elucidates the spidroin gene catalogue.</title>
        <authorList>
            <person name="Kono N."/>
            <person name="Nakamura H."/>
            <person name="Ohtoshi R."/>
            <person name="Moran D.A.P."/>
            <person name="Shinohara A."/>
            <person name="Yoshida Y."/>
            <person name="Fujiwara M."/>
            <person name="Mori M."/>
            <person name="Tomita M."/>
            <person name="Arakawa K."/>
        </authorList>
    </citation>
    <scope>NUCLEOTIDE SEQUENCE [LARGE SCALE GENOMIC DNA]</scope>
</reference>
<evidence type="ECO:0000313" key="1">
    <source>
        <dbReference type="EMBL" id="GBL74877.1"/>
    </source>
</evidence>
<keyword evidence="2" id="KW-1185">Reference proteome</keyword>
<proteinExistence type="predicted"/>
<sequence length="100" mass="11330">MPSHSEDAHSAVGQCCTYFSRAVEVYADVFETMEIGWKRSMFGEENCIFPNPVRRSQAHSWYNCKDLAASITSIPKILILLHNSFRRVVLIKDSGNCMEG</sequence>
<protein>
    <submittedName>
        <fullName evidence="1">Uncharacterized protein</fullName>
    </submittedName>
</protein>
<gene>
    <name evidence="1" type="ORF">AVEN_243720_1</name>
</gene>
<accession>A0A4Y2A5P8</accession>
<organism evidence="1 2">
    <name type="scientific">Araneus ventricosus</name>
    <name type="common">Orbweaver spider</name>
    <name type="synonym">Epeira ventricosa</name>
    <dbReference type="NCBI Taxonomy" id="182803"/>
    <lineage>
        <taxon>Eukaryota</taxon>
        <taxon>Metazoa</taxon>
        <taxon>Ecdysozoa</taxon>
        <taxon>Arthropoda</taxon>
        <taxon>Chelicerata</taxon>
        <taxon>Arachnida</taxon>
        <taxon>Araneae</taxon>
        <taxon>Araneomorphae</taxon>
        <taxon>Entelegynae</taxon>
        <taxon>Araneoidea</taxon>
        <taxon>Araneidae</taxon>
        <taxon>Araneus</taxon>
    </lineage>
</organism>
<name>A0A4Y2A5P8_ARAVE</name>
<evidence type="ECO:0000313" key="2">
    <source>
        <dbReference type="Proteomes" id="UP000499080"/>
    </source>
</evidence>
<comment type="caution">
    <text evidence="1">The sequence shown here is derived from an EMBL/GenBank/DDBJ whole genome shotgun (WGS) entry which is preliminary data.</text>
</comment>
<dbReference type="Proteomes" id="UP000499080">
    <property type="component" value="Unassembled WGS sequence"/>
</dbReference>
<dbReference type="EMBL" id="BGPR01000006">
    <property type="protein sequence ID" value="GBL74877.1"/>
    <property type="molecule type" value="Genomic_DNA"/>
</dbReference>
<dbReference type="AlphaFoldDB" id="A0A4Y2A5P8"/>